<evidence type="ECO:0000313" key="2">
    <source>
        <dbReference type="EMBL" id="MXU94339.1"/>
    </source>
</evidence>
<dbReference type="EMBL" id="GIFC01012256">
    <property type="protein sequence ID" value="MXU94339.1"/>
    <property type="molecule type" value="Transcribed_RNA"/>
</dbReference>
<accession>A0A6B0UX35</accession>
<evidence type="ECO:0000256" key="1">
    <source>
        <dbReference type="SAM" id="MobiDB-lite"/>
    </source>
</evidence>
<protein>
    <submittedName>
        <fullName evidence="2">Uncharacterized protein</fullName>
    </submittedName>
</protein>
<dbReference type="AlphaFoldDB" id="A0A6B0UX35"/>
<name>A0A6B0UX35_IXORI</name>
<reference evidence="2" key="1">
    <citation type="submission" date="2019-12" db="EMBL/GenBank/DDBJ databases">
        <title>An insight into the sialome of adult female Ixodes ricinus ticks feeding for 6 days.</title>
        <authorList>
            <person name="Perner J."/>
            <person name="Ribeiro J.M.C."/>
        </authorList>
    </citation>
    <scope>NUCLEOTIDE SEQUENCE</scope>
    <source>
        <strain evidence="2">Semi-engorged</strain>
        <tissue evidence="2">Salivary glands</tissue>
    </source>
</reference>
<feature type="region of interest" description="Disordered" evidence="1">
    <location>
        <begin position="60"/>
        <end position="102"/>
    </location>
</feature>
<organism evidence="2">
    <name type="scientific">Ixodes ricinus</name>
    <name type="common">Common tick</name>
    <name type="synonym">Acarus ricinus</name>
    <dbReference type="NCBI Taxonomy" id="34613"/>
    <lineage>
        <taxon>Eukaryota</taxon>
        <taxon>Metazoa</taxon>
        <taxon>Ecdysozoa</taxon>
        <taxon>Arthropoda</taxon>
        <taxon>Chelicerata</taxon>
        <taxon>Arachnida</taxon>
        <taxon>Acari</taxon>
        <taxon>Parasitiformes</taxon>
        <taxon>Ixodida</taxon>
        <taxon>Ixodoidea</taxon>
        <taxon>Ixodidae</taxon>
        <taxon>Ixodinae</taxon>
        <taxon>Ixodes</taxon>
    </lineage>
</organism>
<feature type="compositionally biased region" description="Basic residues" evidence="1">
    <location>
        <begin position="81"/>
        <end position="97"/>
    </location>
</feature>
<sequence length="161" mass="18305">MTSCFHVQLCPTKRPHDALLAMDWPRRLSAGCGTTQSETEYKQSAQRAPLLWSRGCVRSAEQPSRRRSPERALWARTQSLPRRRTSPRHGTARPNGRRPRDTTKKLGDCTCCLPPFASGKRDHSKMFESSCVEPTCLNILLTQLFILKGMLNRNLKLAKQD</sequence>
<proteinExistence type="predicted"/>